<dbReference type="AlphaFoldDB" id="A0A438E4L5"/>
<comment type="caution">
    <text evidence="1">The sequence shown here is derived from an EMBL/GenBank/DDBJ whole genome shotgun (WGS) entry which is preliminary data.</text>
</comment>
<dbReference type="PANTHER" id="PTHR33710:SF71">
    <property type="entry name" value="ENDONUCLEASE_EXONUCLEASE_PHOSPHATASE DOMAIN-CONTAINING PROTEIN"/>
    <property type="match status" value="1"/>
</dbReference>
<evidence type="ECO:0008006" key="3">
    <source>
        <dbReference type="Google" id="ProtNLM"/>
    </source>
</evidence>
<evidence type="ECO:0000313" key="2">
    <source>
        <dbReference type="Proteomes" id="UP000288805"/>
    </source>
</evidence>
<protein>
    <recommendedName>
        <fullName evidence="3">Endonuclease/exonuclease/phosphatase domain-containing protein</fullName>
    </recommendedName>
</protein>
<dbReference type="EMBL" id="QGNW01001396">
    <property type="protein sequence ID" value="RVW42691.1"/>
    <property type="molecule type" value="Genomic_DNA"/>
</dbReference>
<accession>A0A438E4L5</accession>
<sequence length="427" mass="49410">MEMISIYHLRFSVGDRIIFFLEPSMQNIPSEEGKFIDVKLTSNKIWMLKQDGLISHNLFHTKTNLEEGHCYALQETLLLTSYFKVLNIVWMIFFGSPIHYFHYEDCGRSGNGAWALSVIKIDGTPIEKVDFSERVNHGAGIGGLMRGTFLRDLLANFWPLIGLWECQLKAESRSGKVWIREVILVFWDSRVLELLEMELGVYYVACRFKYGDGNFIWVFIGVYEPVSSANREELWVELGDIRELWGDPWCISGDFNVVRFPKEGRNSSRLSSAMRRFWEVIEELLLRDLPLDGGCFTWCGGLNNRYSSRLDRFLVLEEWVSHFNGLSQKLLPRPTIDHVPILLKGAGIRSGKSPSCFENMWLRVEGLKDLVRRRWTDYTLSGLFSHILACKLKALKQDLKTWNIEVIGYVSSNKEFALSQIGYWDAK</sequence>
<dbReference type="Proteomes" id="UP000288805">
    <property type="component" value="Unassembled WGS sequence"/>
</dbReference>
<reference evidence="1 2" key="1">
    <citation type="journal article" date="2018" name="PLoS Genet.">
        <title>Population sequencing reveals clonal diversity and ancestral inbreeding in the grapevine cultivar Chardonnay.</title>
        <authorList>
            <person name="Roach M.J."/>
            <person name="Johnson D.L."/>
            <person name="Bohlmann J."/>
            <person name="van Vuuren H.J."/>
            <person name="Jones S.J."/>
            <person name="Pretorius I.S."/>
            <person name="Schmidt S.A."/>
            <person name="Borneman A.R."/>
        </authorList>
    </citation>
    <scope>NUCLEOTIDE SEQUENCE [LARGE SCALE GENOMIC DNA]</scope>
    <source>
        <strain evidence="2">cv. Chardonnay</strain>
        <tissue evidence="1">Leaf</tissue>
    </source>
</reference>
<dbReference type="SUPFAM" id="SSF56219">
    <property type="entry name" value="DNase I-like"/>
    <property type="match status" value="1"/>
</dbReference>
<organism evidence="1 2">
    <name type="scientific">Vitis vinifera</name>
    <name type="common">Grape</name>
    <dbReference type="NCBI Taxonomy" id="29760"/>
    <lineage>
        <taxon>Eukaryota</taxon>
        <taxon>Viridiplantae</taxon>
        <taxon>Streptophyta</taxon>
        <taxon>Embryophyta</taxon>
        <taxon>Tracheophyta</taxon>
        <taxon>Spermatophyta</taxon>
        <taxon>Magnoliopsida</taxon>
        <taxon>eudicotyledons</taxon>
        <taxon>Gunneridae</taxon>
        <taxon>Pentapetalae</taxon>
        <taxon>rosids</taxon>
        <taxon>Vitales</taxon>
        <taxon>Vitaceae</taxon>
        <taxon>Viteae</taxon>
        <taxon>Vitis</taxon>
    </lineage>
</organism>
<dbReference type="InterPro" id="IPR036691">
    <property type="entry name" value="Endo/exonu/phosph_ase_sf"/>
</dbReference>
<evidence type="ECO:0000313" key="1">
    <source>
        <dbReference type="EMBL" id="RVW42691.1"/>
    </source>
</evidence>
<proteinExistence type="predicted"/>
<gene>
    <name evidence="1" type="ORF">CK203_103897</name>
</gene>
<dbReference type="PANTHER" id="PTHR33710">
    <property type="entry name" value="BNAC02G09200D PROTEIN"/>
    <property type="match status" value="1"/>
</dbReference>
<dbReference type="Gene3D" id="3.60.10.10">
    <property type="entry name" value="Endonuclease/exonuclease/phosphatase"/>
    <property type="match status" value="1"/>
</dbReference>
<name>A0A438E4L5_VITVI</name>